<proteinExistence type="predicted"/>
<accession>A0AAW0CZJ7</accession>
<evidence type="ECO:0000313" key="2">
    <source>
        <dbReference type="EMBL" id="KAK7044377.1"/>
    </source>
</evidence>
<organism evidence="2 3">
    <name type="scientific">Favolaschia claudopus</name>
    <dbReference type="NCBI Taxonomy" id="2862362"/>
    <lineage>
        <taxon>Eukaryota</taxon>
        <taxon>Fungi</taxon>
        <taxon>Dikarya</taxon>
        <taxon>Basidiomycota</taxon>
        <taxon>Agaricomycotina</taxon>
        <taxon>Agaricomycetes</taxon>
        <taxon>Agaricomycetidae</taxon>
        <taxon>Agaricales</taxon>
        <taxon>Marasmiineae</taxon>
        <taxon>Mycenaceae</taxon>
        <taxon>Favolaschia</taxon>
    </lineage>
</organism>
<keyword evidence="3" id="KW-1185">Reference proteome</keyword>
<dbReference type="AlphaFoldDB" id="A0AAW0CZJ7"/>
<evidence type="ECO:0000313" key="3">
    <source>
        <dbReference type="Proteomes" id="UP001362999"/>
    </source>
</evidence>
<dbReference type="Proteomes" id="UP001362999">
    <property type="component" value="Unassembled WGS sequence"/>
</dbReference>
<gene>
    <name evidence="2" type="ORF">R3P38DRAFT_162114</name>
</gene>
<sequence length="113" mass="12680">MSTVLNHALRRSGLWFRRANPNGRSFEVAARHVRLYSGPLRPTKKPLLDKNSGTILGVTAGLLLGGFYVSQCVFLSLRARDVFPMVKRPNVSCEEYLPILEKLTGTAPLWRQV</sequence>
<reference evidence="2 3" key="1">
    <citation type="journal article" date="2024" name="J Genomics">
        <title>Draft genome sequencing and assembly of Favolaschia claudopus CIRM-BRFM 2984 isolated from oak limbs.</title>
        <authorList>
            <person name="Navarro D."/>
            <person name="Drula E."/>
            <person name="Chaduli D."/>
            <person name="Cazenave R."/>
            <person name="Ahrendt S."/>
            <person name="Wang J."/>
            <person name="Lipzen A."/>
            <person name="Daum C."/>
            <person name="Barry K."/>
            <person name="Grigoriev I.V."/>
            <person name="Favel A."/>
            <person name="Rosso M.N."/>
            <person name="Martin F."/>
        </authorList>
    </citation>
    <scope>NUCLEOTIDE SEQUENCE [LARGE SCALE GENOMIC DNA]</scope>
    <source>
        <strain evidence="2 3">CIRM-BRFM 2984</strain>
    </source>
</reference>
<keyword evidence="1" id="KW-0472">Membrane</keyword>
<feature type="transmembrane region" description="Helical" evidence="1">
    <location>
        <begin position="55"/>
        <end position="77"/>
    </location>
</feature>
<keyword evidence="1" id="KW-1133">Transmembrane helix</keyword>
<comment type="caution">
    <text evidence="2">The sequence shown here is derived from an EMBL/GenBank/DDBJ whole genome shotgun (WGS) entry which is preliminary data.</text>
</comment>
<protein>
    <submittedName>
        <fullName evidence="2">Uncharacterized protein</fullName>
    </submittedName>
</protein>
<evidence type="ECO:0000256" key="1">
    <source>
        <dbReference type="SAM" id="Phobius"/>
    </source>
</evidence>
<dbReference type="EMBL" id="JAWWNJ010000011">
    <property type="protein sequence ID" value="KAK7044377.1"/>
    <property type="molecule type" value="Genomic_DNA"/>
</dbReference>
<keyword evidence="1" id="KW-0812">Transmembrane</keyword>
<name>A0AAW0CZJ7_9AGAR</name>